<reference evidence="1 2" key="1">
    <citation type="submission" date="2021-01" db="EMBL/GenBank/DDBJ databases">
        <title>Genomic Encyclopedia of Type Strains, Phase IV (KMG-IV): sequencing the most valuable type-strain genomes for metagenomic binning, comparative biology and taxonomic classification.</title>
        <authorList>
            <person name="Goeker M."/>
        </authorList>
    </citation>
    <scope>NUCLEOTIDE SEQUENCE [LARGE SCALE GENOMIC DNA]</scope>
    <source>
        <strain evidence="1 2">DSM 104297</strain>
    </source>
</reference>
<dbReference type="Pfam" id="PF07070">
    <property type="entry name" value="Spo0M"/>
    <property type="match status" value="1"/>
</dbReference>
<dbReference type="InterPro" id="IPR009776">
    <property type="entry name" value="Spore_0_M"/>
</dbReference>
<evidence type="ECO:0000313" key="1">
    <source>
        <dbReference type="EMBL" id="MBM7703456.1"/>
    </source>
</evidence>
<evidence type="ECO:0000313" key="2">
    <source>
        <dbReference type="Proteomes" id="UP000809829"/>
    </source>
</evidence>
<protein>
    <submittedName>
        <fullName evidence="1">Sporulation-control protein</fullName>
    </submittedName>
</protein>
<keyword evidence="2" id="KW-1185">Reference proteome</keyword>
<proteinExistence type="predicted"/>
<dbReference type="RefSeq" id="WP_239583492.1">
    <property type="nucleotide sequence ID" value="NZ_JAFBFC010000004.1"/>
</dbReference>
<sequence>MILRKYMSLLGVGSARIDLLLPKTTYKTGETIYGHFDIKGGTVEQHIKRIDCDLVKVNHHTGAEEIIDTTSILTSTYIYPEQCSKLSFTFQLPSVMEPSTKEFSYQFKTKLTFSKGIESKDMDLIRIAK</sequence>
<dbReference type="Proteomes" id="UP000809829">
    <property type="component" value="Unassembled WGS sequence"/>
</dbReference>
<name>A0ABS2QXI9_9BACI</name>
<comment type="caution">
    <text evidence="1">The sequence shown here is derived from an EMBL/GenBank/DDBJ whole genome shotgun (WGS) entry which is preliminary data.</text>
</comment>
<organism evidence="1 2">
    <name type="scientific">Priestia iocasae</name>
    <dbReference type="NCBI Taxonomy" id="2291674"/>
    <lineage>
        <taxon>Bacteria</taxon>
        <taxon>Bacillati</taxon>
        <taxon>Bacillota</taxon>
        <taxon>Bacilli</taxon>
        <taxon>Bacillales</taxon>
        <taxon>Bacillaceae</taxon>
        <taxon>Priestia</taxon>
    </lineage>
</organism>
<dbReference type="EMBL" id="JAFBFC010000004">
    <property type="protein sequence ID" value="MBM7703456.1"/>
    <property type="molecule type" value="Genomic_DNA"/>
</dbReference>
<accession>A0ABS2QXI9</accession>
<gene>
    <name evidence="1" type="ORF">JOC83_002305</name>
</gene>